<sequence>MFLGLLPILTDRSIDGNLKSQFKTKSKELINLKNHEKFKN</sequence>
<proteinExistence type="predicted"/>
<gene>
    <name evidence="1" type="ORF">KAOT1_06792</name>
</gene>
<dbReference type="AlphaFoldDB" id="A9E5E2"/>
<comment type="caution">
    <text evidence="1">The sequence shown here is derived from an EMBL/GenBank/DDBJ whole genome shotgun (WGS) entry which is preliminary data.</text>
</comment>
<reference evidence="1 2" key="1">
    <citation type="journal article" date="2011" name="J. Bacteriol.">
        <title>Genome sequence of the algicidal bacterium Kordia algicida OT-1.</title>
        <authorList>
            <person name="Lee H.S."/>
            <person name="Kang S.G."/>
            <person name="Kwon K.K."/>
            <person name="Lee J.H."/>
            <person name="Kim S.J."/>
        </authorList>
    </citation>
    <scope>NUCLEOTIDE SEQUENCE [LARGE SCALE GENOMIC DNA]</scope>
    <source>
        <strain evidence="1 2">OT-1</strain>
    </source>
</reference>
<dbReference type="HOGENOM" id="CLU_3291233_0_0_10"/>
<protein>
    <submittedName>
        <fullName evidence="1">Uncharacterized protein</fullName>
    </submittedName>
</protein>
<name>A9E5E2_9FLAO</name>
<evidence type="ECO:0000313" key="2">
    <source>
        <dbReference type="Proteomes" id="UP000002945"/>
    </source>
</evidence>
<keyword evidence="2" id="KW-1185">Reference proteome</keyword>
<organism evidence="1 2">
    <name type="scientific">Kordia algicida OT-1</name>
    <dbReference type="NCBI Taxonomy" id="391587"/>
    <lineage>
        <taxon>Bacteria</taxon>
        <taxon>Pseudomonadati</taxon>
        <taxon>Bacteroidota</taxon>
        <taxon>Flavobacteriia</taxon>
        <taxon>Flavobacteriales</taxon>
        <taxon>Flavobacteriaceae</taxon>
        <taxon>Kordia</taxon>
    </lineage>
</organism>
<dbReference type="Proteomes" id="UP000002945">
    <property type="component" value="Unassembled WGS sequence"/>
</dbReference>
<dbReference type="EMBL" id="ABIB01000010">
    <property type="protein sequence ID" value="EDP95170.1"/>
    <property type="molecule type" value="Genomic_DNA"/>
</dbReference>
<evidence type="ECO:0000313" key="1">
    <source>
        <dbReference type="EMBL" id="EDP95170.1"/>
    </source>
</evidence>
<accession>A9E5E2</accession>